<dbReference type="InterPro" id="IPR027417">
    <property type="entry name" value="P-loop_NTPase"/>
</dbReference>
<dbReference type="HOGENOM" id="CLU_040903_0_0_9"/>
<evidence type="ECO:0000259" key="1">
    <source>
        <dbReference type="Pfam" id="PF03796"/>
    </source>
</evidence>
<dbReference type="OrthoDB" id="2498434at2"/>
<dbReference type="PANTHER" id="PTHR30153:SF2">
    <property type="entry name" value="REPLICATIVE DNA HELICASE"/>
    <property type="match status" value="1"/>
</dbReference>
<dbReference type="Gene3D" id="3.40.50.300">
    <property type="entry name" value="P-loop containing nucleotide triphosphate hydrolases"/>
    <property type="match status" value="1"/>
</dbReference>
<proteinExistence type="predicted"/>
<dbReference type="SUPFAM" id="SSF52540">
    <property type="entry name" value="P-loop containing nucleoside triphosphate hydrolases"/>
    <property type="match status" value="1"/>
</dbReference>
<dbReference type="EMBL" id="CP011014">
    <property type="protein sequence ID" value="AJT51582.1"/>
    <property type="molecule type" value="Genomic_DNA"/>
</dbReference>
<feature type="domain" description="SF4 helicase" evidence="1">
    <location>
        <begin position="200"/>
        <end position="396"/>
    </location>
</feature>
<dbReference type="KEGG" id="lmu:LBLM1_11170"/>
<dbReference type="GO" id="GO:0005524">
    <property type="term" value="F:ATP binding"/>
    <property type="evidence" value="ECO:0007669"/>
    <property type="project" value="InterPro"/>
</dbReference>
<geneLocation type="plasmid" evidence="2 3">
    <name>pLM1</name>
</geneLocation>
<dbReference type="Pfam" id="PF03796">
    <property type="entry name" value="DnaB_C"/>
    <property type="match status" value="1"/>
</dbReference>
<keyword evidence="3" id="KW-1185">Reference proteome</keyword>
<accession>A0A0D4CN87</accession>
<dbReference type="InterPro" id="IPR007694">
    <property type="entry name" value="DNA_helicase_DnaB-like_C"/>
</dbReference>
<reference evidence="2 3" key="1">
    <citation type="journal article" date="2012" name="J. Bacteriol.">
        <title>Genome sequence of Lactobacillus mucosae LM1, isolated from piglet feces.</title>
        <authorList>
            <person name="Lee J.H."/>
            <person name="Valeriano V.D."/>
            <person name="Shin Y.R."/>
            <person name="Chae J.P."/>
            <person name="Kim G.B."/>
            <person name="Ham J.S."/>
            <person name="Chun J."/>
            <person name="Kang D.K."/>
        </authorList>
    </citation>
    <scope>NUCLEOTIDE SEQUENCE [LARGE SCALE GENOMIC DNA]</scope>
    <source>
        <strain evidence="2 3">LM1</strain>
        <plasmid evidence="2">pLM1</plasmid>
    </source>
</reference>
<evidence type="ECO:0000313" key="3">
    <source>
        <dbReference type="Proteomes" id="UP000003645"/>
    </source>
</evidence>
<evidence type="ECO:0000313" key="2">
    <source>
        <dbReference type="EMBL" id="AJT51582.1"/>
    </source>
</evidence>
<sequence>MSSAKQSSNESTFVKSKFYKEIEQQKRIIESQFVLSLYKNTNYYFDYDIKVNEFSSPIWRFYYQMLKEMVEERKLRKMDVVTVSAYVQSKNDKLQQLFKKCGGYETIDKGMKIVEAENVDGYYSELQRYKTVLRLVECGFPIEQNWDKYSKMDLETLNEVLEGLVAEAFVDTQIGNDKVEDMFDGVDEMLERADQGVDQGLPIGSHLMDSIQHGLALGNITMMAANSGVGKTFLTTMLHIMSSITNQEPVLIIANEEEKARYAQGLITTYINHKHPDANFNKSRFIMGGFTDQEWEYLNEAKDWYKRKVYDGLVRFVNMNAFSMTKTIRLIKKYARLYDVRYFILDTLKLDNDADSRVTDNSWLQLQQNMVKLYNTIKPSNLNVHVWVTAQMTKSNRRAKYLDQSMIGMAKNVTDVVSSLMLVRMMSQSEKVGDKALRIIKEDGHQALLDEDKDYMIVFWDKNRQGQTSRQVVLEVDRGLNIVRDIGKTQINNDLE</sequence>
<dbReference type="GO" id="GO:0003678">
    <property type="term" value="F:DNA helicase activity"/>
    <property type="evidence" value="ECO:0007669"/>
    <property type="project" value="InterPro"/>
</dbReference>
<dbReference type="GO" id="GO:0006260">
    <property type="term" value="P:DNA replication"/>
    <property type="evidence" value="ECO:0007669"/>
    <property type="project" value="InterPro"/>
</dbReference>
<dbReference type="AlphaFoldDB" id="A0A0D4CN87"/>
<name>A0A0D4CN87_LIMMU</name>
<dbReference type="GO" id="GO:0005829">
    <property type="term" value="C:cytosol"/>
    <property type="evidence" value="ECO:0007669"/>
    <property type="project" value="TreeGrafter"/>
</dbReference>
<keyword evidence="2" id="KW-0614">Plasmid</keyword>
<protein>
    <submittedName>
        <fullName evidence="2">Replication protein</fullName>
    </submittedName>
</protein>
<dbReference type="Proteomes" id="UP000003645">
    <property type="component" value="Plasmid pLM1"/>
</dbReference>
<organism evidence="2 3">
    <name type="scientific">Limosilactobacillus mucosae LM1</name>
    <dbReference type="NCBI Taxonomy" id="1130798"/>
    <lineage>
        <taxon>Bacteria</taxon>
        <taxon>Bacillati</taxon>
        <taxon>Bacillota</taxon>
        <taxon>Bacilli</taxon>
        <taxon>Lactobacillales</taxon>
        <taxon>Lactobacillaceae</taxon>
        <taxon>Limosilactobacillus</taxon>
    </lineage>
</organism>
<dbReference type="PANTHER" id="PTHR30153">
    <property type="entry name" value="REPLICATIVE DNA HELICASE DNAB"/>
    <property type="match status" value="1"/>
</dbReference>
<gene>
    <name evidence="2" type="ORF">LBLM1_11170</name>
</gene>